<dbReference type="EMBL" id="JBHSJD010000014">
    <property type="protein sequence ID" value="MFC5024468.1"/>
    <property type="molecule type" value="Genomic_DNA"/>
</dbReference>
<protein>
    <submittedName>
        <fullName evidence="2">H-type lectin domain-containing protein</fullName>
    </submittedName>
</protein>
<organism evidence="2 3">
    <name type="scientific">Streptomyces coeruleoprunus</name>
    <dbReference type="NCBI Taxonomy" id="285563"/>
    <lineage>
        <taxon>Bacteria</taxon>
        <taxon>Bacillati</taxon>
        <taxon>Actinomycetota</taxon>
        <taxon>Actinomycetes</taxon>
        <taxon>Kitasatosporales</taxon>
        <taxon>Streptomycetaceae</taxon>
        <taxon>Streptomyces</taxon>
    </lineage>
</organism>
<keyword evidence="3" id="KW-1185">Reference proteome</keyword>
<evidence type="ECO:0000259" key="1">
    <source>
        <dbReference type="Pfam" id="PF09458"/>
    </source>
</evidence>
<sequence>MANSYFYSNTAVQTTLSGSISAGATSITVAATTGFPGSYPYVLAVDYGASTEELVKVTAAAGTTLTVDRGFSGTSAQSHSLGATVRHVYHAGDATDFRTHEAATSGVHGVTGDLVGATMTQTLTNKTLTSPTINNATYANGGSFAGTFTGSPTFSGALTLSGAAVLSGGPSISAGGALAGTFTGSPTFSGAPTFSGIPVFSNEISHTNLYRGSRAATTDSQWETRVSGDANARWFVRADGHVAWGAGSATWDTNLYRSAANTLKTDDTLQVGGDLAVTGNLTAANHPKFATGSTTFNFSSTSTVDVSVSFPASRFSGTPKVTALLTSLPSGSSALIIRASSVTSSGMTLRCNDTGGVSRTLSITADWIAVEE</sequence>
<accession>A0ABV9XII3</accession>
<evidence type="ECO:0000313" key="2">
    <source>
        <dbReference type="EMBL" id="MFC5024468.1"/>
    </source>
</evidence>
<proteinExistence type="predicted"/>
<dbReference type="Pfam" id="PF09458">
    <property type="entry name" value="H_lectin"/>
    <property type="match status" value="1"/>
</dbReference>
<dbReference type="Proteomes" id="UP001595829">
    <property type="component" value="Unassembled WGS sequence"/>
</dbReference>
<gene>
    <name evidence="2" type="ORF">ACFPM3_20270</name>
</gene>
<comment type="caution">
    <text evidence="2">The sequence shown here is derived from an EMBL/GenBank/DDBJ whole genome shotgun (WGS) entry which is preliminary data.</text>
</comment>
<dbReference type="InterPro" id="IPR037221">
    <property type="entry name" value="H-type_lectin_dom_sf"/>
</dbReference>
<name>A0ABV9XII3_9ACTN</name>
<dbReference type="Gene3D" id="2.60.40.2080">
    <property type="match status" value="1"/>
</dbReference>
<dbReference type="SUPFAM" id="SSF141086">
    <property type="entry name" value="Agglutinin HPA-like"/>
    <property type="match status" value="1"/>
</dbReference>
<feature type="domain" description="H-type lectin" evidence="1">
    <location>
        <begin position="307"/>
        <end position="370"/>
    </location>
</feature>
<dbReference type="InterPro" id="IPR019019">
    <property type="entry name" value="H-type_lectin_domain"/>
</dbReference>
<reference evidence="3" key="1">
    <citation type="journal article" date="2019" name="Int. J. Syst. Evol. Microbiol.">
        <title>The Global Catalogue of Microorganisms (GCM) 10K type strain sequencing project: providing services to taxonomists for standard genome sequencing and annotation.</title>
        <authorList>
            <consortium name="The Broad Institute Genomics Platform"/>
            <consortium name="The Broad Institute Genome Sequencing Center for Infectious Disease"/>
            <person name="Wu L."/>
            <person name="Ma J."/>
        </authorList>
    </citation>
    <scope>NUCLEOTIDE SEQUENCE [LARGE SCALE GENOMIC DNA]</scope>
    <source>
        <strain evidence="3">CGMCC 4.1648</strain>
    </source>
</reference>
<evidence type="ECO:0000313" key="3">
    <source>
        <dbReference type="Proteomes" id="UP001595829"/>
    </source>
</evidence>
<dbReference type="RefSeq" id="WP_345686738.1">
    <property type="nucleotide sequence ID" value="NZ_BAABIT010000001.1"/>
</dbReference>